<evidence type="ECO:0000256" key="1">
    <source>
        <dbReference type="SAM" id="MobiDB-lite"/>
    </source>
</evidence>
<organism evidence="4 5">
    <name type="scientific">Rhodobium gokarnense</name>
    <dbReference type="NCBI Taxonomy" id="364296"/>
    <lineage>
        <taxon>Bacteria</taxon>
        <taxon>Pseudomonadati</taxon>
        <taxon>Pseudomonadota</taxon>
        <taxon>Alphaproteobacteria</taxon>
        <taxon>Hyphomicrobiales</taxon>
        <taxon>Rhodobiaceae</taxon>
        <taxon>Rhodobium</taxon>
    </lineage>
</organism>
<sequence>MAKTEKPTVIKKYANRRLYNTGTSTYVTLEDLAEMVKNEDDFVVFDAKSGDEITRSVLTQIIFEQENKGQNLLPIAFLRQLIRFYGDSMQTLVPSYLEFSMSSFAKEQEKLRQQMTASIGQTAFEALEDQVRRNTDMFEKAMRMFLPFGAGGVGTGTGGTGTGGPGTGGPGAGTTGAGSTGTGAGGDARPEEPSDISDLKKQLSQMQKQLDALSGKDED</sequence>
<protein>
    <submittedName>
        <fullName evidence="4">Polyhydroxyalkanoate synthesis repressor PhaR</fullName>
    </submittedName>
</protein>
<feature type="domain" description="PHA accumulation regulator DNA-binding N-terminal" evidence="3">
    <location>
        <begin position="9"/>
        <end position="69"/>
    </location>
</feature>
<proteinExistence type="predicted"/>
<name>A0ABT3HHK8_9HYPH</name>
<dbReference type="Pfam" id="PF07879">
    <property type="entry name" value="PHB_acc_N"/>
    <property type="match status" value="1"/>
</dbReference>
<evidence type="ECO:0000259" key="2">
    <source>
        <dbReference type="Pfam" id="PF05233"/>
    </source>
</evidence>
<dbReference type="NCBIfam" id="TIGR01848">
    <property type="entry name" value="PHA_reg_PhaR"/>
    <property type="match status" value="1"/>
</dbReference>
<gene>
    <name evidence="4" type="ORF">M2319_004250</name>
</gene>
<reference evidence="5" key="1">
    <citation type="submission" date="2023-07" db="EMBL/GenBank/DDBJ databases">
        <title>Genome sequencing of Purple Non-Sulfur Bacteria from various extreme environments.</title>
        <authorList>
            <person name="Mayer M."/>
        </authorList>
    </citation>
    <scope>NUCLEOTIDE SEQUENCE [LARGE SCALE GENOMIC DNA]</scope>
    <source>
        <strain evidence="5">DSM 17935</strain>
    </source>
</reference>
<evidence type="ECO:0000313" key="5">
    <source>
        <dbReference type="Proteomes" id="UP001209755"/>
    </source>
</evidence>
<evidence type="ECO:0000313" key="4">
    <source>
        <dbReference type="EMBL" id="MCW2309888.1"/>
    </source>
</evidence>
<feature type="domain" description="PHB accumulation regulatory" evidence="2">
    <location>
        <begin position="73"/>
        <end position="112"/>
    </location>
</feature>
<dbReference type="InterPro" id="IPR007897">
    <property type="entry name" value="PHB_accumulat"/>
</dbReference>
<dbReference type="Pfam" id="PF05233">
    <property type="entry name" value="PHB_acc"/>
    <property type="match status" value="1"/>
</dbReference>
<dbReference type="InterPro" id="IPR010134">
    <property type="entry name" value="PHA_reg_PhaR"/>
</dbReference>
<dbReference type="RefSeq" id="WP_264603463.1">
    <property type="nucleotide sequence ID" value="NZ_JAOQNS010000015.1"/>
</dbReference>
<accession>A0ABT3HHK8</accession>
<dbReference type="Proteomes" id="UP001209755">
    <property type="component" value="Unassembled WGS sequence"/>
</dbReference>
<dbReference type="EMBL" id="JAOQNS010000015">
    <property type="protein sequence ID" value="MCW2309888.1"/>
    <property type="molecule type" value="Genomic_DNA"/>
</dbReference>
<feature type="region of interest" description="Disordered" evidence="1">
    <location>
        <begin position="156"/>
        <end position="219"/>
    </location>
</feature>
<dbReference type="InterPro" id="IPR012909">
    <property type="entry name" value="PHA_DNA-bd_N"/>
</dbReference>
<evidence type="ECO:0000259" key="3">
    <source>
        <dbReference type="Pfam" id="PF07879"/>
    </source>
</evidence>
<feature type="compositionally biased region" description="Gly residues" evidence="1">
    <location>
        <begin position="156"/>
        <end position="186"/>
    </location>
</feature>
<keyword evidence="5" id="KW-1185">Reference proteome</keyword>
<comment type="caution">
    <text evidence="4">The sequence shown here is derived from an EMBL/GenBank/DDBJ whole genome shotgun (WGS) entry which is preliminary data.</text>
</comment>
<feature type="compositionally biased region" description="Basic and acidic residues" evidence="1">
    <location>
        <begin position="188"/>
        <end position="201"/>
    </location>
</feature>